<keyword evidence="2" id="KW-1185">Reference proteome</keyword>
<dbReference type="RefSeq" id="WP_379777675.1">
    <property type="nucleotide sequence ID" value="NZ_JBHSMZ010000026.1"/>
</dbReference>
<proteinExistence type="predicted"/>
<sequence length="86" mass="9576">MGKVLPQGQPDFGGVDMAAIIRHFRGSGERACRFGISEKTAYCALLPHLRPSFAENKFNRPEKFPKTGVRARILVTAFRLFPQTGL</sequence>
<comment type="caution">
    <text evidence="1">The sequence shown here is derived from an EMBL/GenBank/DDBJ whole genome shotgun (WGS) entry which is preliminary data.</text>
</comment>
<dbReference type="EMBL" id="JBHSMZ010000026">
    <property type="protein sequence ID" value="MFC5552013.1"/>
    <property type="molecule type" value="Genomic_DNA"/>
</dbReference>
<accession>A0ABW0S4R6</accession>
<evidence type="ECO:0000313" key="2">
    <source>
        <dbReference type="Proteomes" id="UP001596086"/>
    </source>
</evidence>
<dbReference type="Proteomes" id="UP001596086">
    <property type="component" value="Unassembled WGS sequence"/>
</dbReference>
<evidence type="ECO:0000313" key="1">
    <source>
        <dbReference type="EMBL" id="MFC5552013.1"/>
    </source>
</evidence>
<name>A0ABW0S4R6_9BURK</name>
<reference evidence="2" key="1">
    <citation type="journal article" date="2019" name="Int. J. Syst. Evol. Microbiol.">
        <title>The Global Catalogue of Microorganisms (GCM) 10K type strain sequencing project: providing services to taxonomists for standard genome sequencing and annotation.</title>
        <authorList>
            <consortium name="The Broad Institute Genomics Platform"/>
            <consortium name="The Broad Institute Genome Sequencing Center for Infectious Disease"/>
            <person name="Wu L."/>
            <person name="Ma J."/>
        </authorList>
    </citation>
    <scope>NUCLEOTIDE SEQUENCE [LARGE SCALE GENOMIC DNA]</scope>
    <source>
        <strain evidence="2">CGMCC 4.5798</strain>
    </source>
</reference>
<gene>
    <name evidence="1" type="ORF">ACFPO9_26145</name>
</gene>
<protein>
    <submittedName>
        <fullName evidence="1">Uncharacterized protein</fullName>
    </submittedName>
</protein>
<organism evidence="1 2">
    <name type="scientific">Massilia aerilata</name>
    <dbReference type="NCBI Taxonomy" id="453817"/>
    <lineage>
        <taxon>Bacteria</taxon>
        <taxon>Pseudomonadati</taxon>
        <taxon>Pseudomonadota</taxon>
        <taxon>Betaproteobacteria</taxon>
        <taxon>Burkholderiales</taxon>
        <taxon>Oxalobacteraceae</taxon>
        <taxon>Telluria group</taxon>
        <taxon>Massilia</taxon>
    </lineage>
</organism>